<evidence type="ECO:0000313" key="11">
    <source>
        <dbReference type="EMBL" id="QCD98020.1"/>
    </source>
</evidence>
<keyword evidence="8 9" id="KW-0339">Growth factor</keyword>
<evidence type="ECO:0000313" key="12">
    <source>
        <dbReference type="Proteomes" id="UP000501690"/>
    </source>
</evidence>
<keyword evidence="12" id="KW-1185">Reference proteome</keyword>
<keyword evidence="6 9" id="KW-0732">Signal</keyword>
<dbReference type="InterPro" id="IPR009438">
    <property type="entry name" value="Phytosulfokine"/>
</dbReference>
<feature type="transmembrane region" description="Helical" evidence="10">
    <location>
        <begin position="22"/>
        <end position="41"/>
    </location>
</feature>
<reference evidence="11 12" key="1">
    <citation type="submission" date="2019-04" db="EMBL/GenBank/DDBJ databases">
        <title>An improved genome assembly and genetic linkage map for asparagus bean, Vigna unguiculata ssp. sesquipedialis.</title>
        <authorList>
            <person name="Xia Q."/>
            <person name="Zhang R."/>
            <person name="Dong Y."/>
        </authorList>
    </citation>
    <scope>NUCLEOTIDE SEQUENCE [LARGE SCALE GENOMIC DNA]</scope>
    <source>
        <tissue evidence="11">Leaf</tissue>
    </source>
</reference>
<evidence type="ECO:0000256" key="5">
    <source>
        <dbReference type="ARBA" id="ARBA00022641"/>
    </source>
</evidence>
<evidence type="ECO:0000256" key="7">
    <source>
        <dbReference type="ARBA" id="ARBA00022782"/>
    </source>
</evidence>
<accession>A0A4D6MB97</accession>
<evidence type="ECO:0000256" key="2">
    <source>
        <dbReference type="ARBA" id="ARBA00010781"/>
    </source>
</evidence>
<dbReference type="Proteomes" id="UP000501690">
    <property type="component" value="Linkage Group LG6"/>
</dbReference>
<dbReference type="GO" id="GO:0005576">
    <property type="term" value="C:extracellular region"/>
    <property type="evidence" value="ECO:0007669"/>
    <property type="project" value="UniProtKB-SubCell"/>
</dbReference>
<keyword evidence="4 9" id="KW-0964">Secreted</keyword>
<evidence type="ECO:0000256" key="9">
    <source>
        <dbReference type="RuleBase" id="RU368031"/>
    </source>
</evidence>
<evidence type="ECO:0000256" key="4">
    <source>
        <dbReference type="ARBA" id="ARBA00022525"/>
    </source>
</evidence>
<keyword evidence="10" id="KW-0472">Membrane</keyword>
<gene>
    <name evidence="11" type="ORF">DEO72_LG6g2735</name>
</gene>
<dbReference type="Pfam" id="PF06404">
    <property type="entry name" value="PSK"/>
    <property type="match status" value="1"/>
</dbReference>
<name>A0A4D6MB97_VIGUN</name>
<sequence>MVEAYINFGFSEYPSTMKQQQLIFFVSLLALSSLASARFLVQTKQRCFHGTCFSPRFELLDIAEKKMKVDDMELIGSEECEVKDEECLSRRFMVEPELEYIYSHNRINK</sequence>
<dbReference type="EMBL" id="CP039350">
    <property type="protein sequence ID" value="QCD98020.1"/>
    <property type="molecule type" value="Genomic_DNA"/>
</dbReference>
<dbReference type="AlphaFoldDB" id="A0A4D6MB97"/>
<keyword evidence="5 9" id="KW-0765">Sulfation</keyword>
<comment type="function">
    <text evidence="9">Promotes plant cell differentiation, organogenesis and somatic embryogenesis as well as cell proliferation.</text>
</comment>
<dbReference type="GO" id="GO:0008083">
    <property type="term" value="F:growth factor activity"/>
    <property type="evidence" value="ECO:0007669"/>
    <property type="project" value="UniProtKB-UniRule"/>
</dbReference>
<comment type="subcellular location">
    <subcellularLocation>
        <location evidence="1 9">Secreted</location>
    </subcellularLocation>
</comment>
<dbReference type="GO" id="GO:0008283">
    <property type="term" value="P:cell population proliferation"/>
    <property type="evidence" value="ECO:0007669"/>
    <property type="project" value="UniProtKB-UniRule"/>
</dbReference>
<evidence type="ECO:0000256" key="1">
    <source>
        <dbReference type="ARBA" id="ARBA00004613"/>
    </source>
</evidence>
<organism evidence="11 12">
    <name type="scientific">Vigna unguiculata</name>
    <name type="common">Cowpea</name>
    <dbReference type="NCBI Taxonomy" id="3917"/>
    <lineage>
        <taxon>Eukaryota</taxon>
        <taxon>Viridiplantae</taxon>
        <taxon>Streptophyta</taxon>
        <taxon>Embryophyta</taxon>
        <taxon>Tracheophyta</taxon>
        <taxon>Spermatophyta</taxon>
        <taxon>Magnoliopsida</taxon>
        <taxon>eudicotyledons</taxon>
        <taxon>Gunneridae</taxon>
        <taxon>Pentapetalae</taxon>
        <taxon>rosids</taxon>
        <taxon>fabids</taxon>
        <taxon>Fabales</taxon>
        <taxon>Fabaceae</taxon>
        <taxon>Papilionoideae</taxon>
        <taxon>50 kb inversion clade</taxon>
        <taxon>NPAAA clade</taxon>
        <taxon>indigoferoid/millettioid clade</taxon>
        <taxon>Phaseoleae</taxon>
        <taxon>Vigna</taxon>
    </lineage>
</organism>
<protein>
    <recommendedName>
        <fullName evidence="9">Phytosulfokine</fullName>
    </recommendedName>
    <component>
        <recommendedName>
            <fullName evidence="9">Phytosulfokine-alpha</fullName>
            <shortName evidence="9">PSK-alpha</shortName>
            <shortName evidence="9">Phytosulfokine-a</shortName>
        </recommendedName>
    </component>
    <component>
        <recommendedName>
            <fullName evidence="9">Phytosulfokine-beta</fullName>
            <shortName evidence="9">PSK-beta</shortName>
            <shortName evidence="9">Phytosulfokine-b</shortName>
        </recommendedName>
    </component>
</protein>
<comment type="PTM">
    <text evidence="9">Sulfation is important for activity and for the binding to a putative membrane receptor.</text>
</comment>
<keyword evidence="3 9" id="KW-0217">Developmental protein</keyword>
<comment type="PTM">
    <text evidence="9">PSK-alpha is produced by endopeptidase digestion. PSK-beta is produced from PSK-alpha by exopeptidase digestion.</text>
</comment>
<keyword evidence="10" id="KW-1133">Transmembrane helix</keyword>
<proteinExistence type="inferred from homology"/>
<comment type="similarity">
    <text evidence="2 9">Belongs to the phytosulfokine family.</text>
</comment>
<keyword evidence="7 9" id="KW-0221">Differentiation</keyword>
<dbReference type="GO" id="GO:0030154">
    <property type="term" value="P:cell differentiation"/>
    <property type="evidence" value="ECO:0007669"/>
    <property type="project" value="UniProtKB-UniRule"/>
</dbReference>
<evidence type="ECO:0000256" key="10">
    <source>
        <dbReference type="SAM" id="Phobius"/>
    </source>
</evidence>
<evidence type="ECO:0000256" key="3">
    <source>
        <dbReference type="ARBA" id="ARBA00022473"/>
    </source>
</evidence>
<evidence type="ECO:0000256" key="8">
    <source>
        <dbReference type="ARBA" id="ARBA00023030"/>
    </source>
</evidence>
<evidence type="ECO:0000256" key="6">
    <source>
        <dbReference type="ARBA" id="ARBA00022729"/>
    </source>
</evidence>
<keyword evidence="10" id="KW-0812">Transmembrane</keyword>